<evidence type="ECO:0000313" key="2">
    <source>
        <dbReference type="EMBL" id="KAK1935853.1"/>
    </source>
</evidence>
<reference evidence="2" key="1">
    <citation type="submission" date="2023-08" db="EMBL/GenBank/DDBJ databases">
        <title>Reference Genome Resource for the Citrus Pathogen Phytophthora citrophthora.</title>
        <authorList>
            <person name="Moller H."/>
            <person name="Coetzee B."/>
            <person name="Rose L.J."/>
            <person name="Van Niekerk J.M."/>
        </authorList>
    </citation>
    <scope>NUCLEOTIDE SEQUENCE</scope>
    <source>
        <strain evidence="2">STE-U-9442</strain>
    </source>
</reference>
<comment type="caution">
    <text evidence="2">The sequence shown here is derived from an EMBL/GenBank/DDBJ whole genome shotgun (WGS) entry which is preliminary data.</text>
</comment>
<keyword evidence="3" id="KW-1185">Reference proteome</keyword>
<sequence>MEPAGVEATDVPGTFTWSSPSAASTPCFGAADALDCEAGALELPPDVTAPPPSSPQDATVVEAGPVTEASPVVEAVGEPMVVGSSSDMLVRKEIGM</sequence>
<feature type="region of interest" description="Disordered" evidence="1">
    <location>
        <begin position="1"/>
        <end position="20"/>
    </location>
</feature>
<organism evidence="2 3">
    <name type="scientific">Phytophthora citrophthora</name>
    <dbReference type="NCBI Taxonomy" id="4793"/>
    <lineage>
        <taxon>Eukaryota</taxon>
        <taxon>Sar</taxon>
        <taxon>Stramenopiles</taxon>
        <taxon>Oomycota</taxon>
        <taxon>Peronosporomycetes</taxon>
        <taxon>Peronosporales</taxon>
        <taxon>Peronosporaceae</taxon>
        <taxon>Phytophthora</taxon>
    </lineage>
</organism>
<protein>
    <submittedName>
        <fullName evidence="2">Uncharacterized protein</fullName>
    </submittedName>
</protein>
<name>A0AAD9GC50_9STRA</name>
<dbReference type="AlphaFoldDB" id="A0AAD9GC50"/>
<proteinExistence type="predicted"/>
<dbReference type="EMBL" id="JASMQC010000022">
    <property type="protein sequence ID" value="KAK1935853.1"/>
    <property type="molecule type" value="Genomic_DNA"/>
</dbReference>
<accession>A0AAD9GC50</accession>
<gene>
    <name evidence="2" type="ORF">P3T76_010547</name>
</gene>
<evidence type="ECO:0000313" key="3">
    <source>
        <dbReference type="Proteomes" id="UP001259832"/>
    </source>
</evidence>
<evidence type="ECO:0000256" key="1">
    <source>
        <dbReference type="SAM" id="MobiDB-lite"/>
    </source>
</evidence>
<dbReference type="Proteomes" id="UP001259832">
    <property type="component" value="Unassembled WGS sequence"/>
</dbReference>